<organism evidence="2 3">
    <name type="scientific">Botryotinia fuckeliana (strain B05.10)</name>
    <name type="common">Noble rot fungus</name>
    <name type="synonym">Botrytis cinerea</name>
    <dbReference type="NCBI Taxonomy" id="332648"/>
    <lineage>
        <taxon>Eukaryota</taxon>
        <taxon>Fungi</taxon>
        <taxon>Dikarya</taxon>
        <taxon>Ascomycota</taxon>
        <taxon>Pezizomycotina</taxon>
        <taxon>Leotiomycetes</taxon>
        <taxon>Helotiales</taxon>
        <taxon>Sclerotiniaceae</taxon>
        <taxon>Botrytis</taxon>
    </lineage>
</organism>
<evidence type="ECO:0000256" key="1">
    <source>
        <dbReference type="SAM" id="Phobius"/>
    </source>
</evidence>
<accession>A0A384K3P4</accession>
<dbReference type="KEGG" id="bfu:BCIN_14g05270"/>
<dbReference type="VEuPathDB" id="FungiDB:Bcin14g05270"/>
<gene>
    <name evidence="2" type="ORF">BCIN_14g05270</name>
</gene>
<keyword evidence="1" id="KW-0472">Membrane</keyword>
<keyword evidence="3" id="KW-1185">Reference proteome</keyword>
<name>A0A384K3P4_BOTFB</name>
<proteinExistence type="predicted"/>
<evidence type="ECO:0000313" key="2">
    <source>
        <dbReference type="EMBL" id="ATZ57382.1"/>
    </source>
</evidence>
<keyword evidence="1" id="KW-1133">Transmembrane helix</keyword>
<feature type="transmembrane region" description="Helical" evidence="1">
    <location>
        <begin position="71"/>
        <end position="99"/>
    </location>
</feature>
<evidence type="ECO:0000313" key="3">
    <source>
        <dbReference type="Proteomes" id="UP000001798"/>
    </source>
</evidence>
<sequence length="194" mass="21452">MPPTPCDQHIFRFNNPSTHLSTPPSTHPHIMDSLPNFPQRPFAVAFMALPILYVIWLIVSMVLLWASPVIISSFAVTMAIVKAFMWGVIWILVVVYLVMKIAEVYLRLSLRRTVGVAPEVAMMIAEVCLRLSPGGNGAAGFGMVNEAMGFVDWLNVETAGFGMMNDAMGFVDWLNVETAVIAFIDWVGGNLDFM</sequence>
<dbReference type="RefSeq" id="XP_024553115.1">
    <property type="nucleotide sequence ID" value="XM_024697300.1"/>
</dbReference>
<protein>
    <submittedName>
        <fullName evidence="2">Uncharacterized protein</fullName>
    </submittedName>
</protein>
<reference evidence="2 3" key="2">
    <citation type="journal article" date="2012" name="Eukaryot. Cell">
        <title>Genome update of Botrytis cinerea strains B05.10 and T4.</title>
        <authorList>
            <person name="Staats M."/>
            <person name="van Kan J.A."/>
        </authorList>
    </citation>
    <scope>NUCLEOTIDE SEQUENCE [LARGE SCALE GENOMIC DNA]</scope>
    <source>
        <strain evidence="2 3">B05.10</strain>
    </source>
</reference>
<dbReference type="Proteomes" id="UP000001798">
    <property type="component" value="Chromosome 14"/>
</dbReference>
<dbReference type="AlphaFoldDB" id="A0A384K3P4"/>
<reference evidence="2 3" key="1">
    <citation type="journal article" date="2011" name="PLoS Genet.">
        <title>Genomic analysis of the necrotrophic fungal pathogens Sclerotinia sclerotiorum and Botrytis cinerea.</title>
        <authorList>
            <person name="Amselem J."/>
            <person name="Cuomo C.A."/>
            <person name="van Kan J.A."/>
            <person name="Viaud M."/>
            <person name="Benito E.P."/>
            <person name="Couloux A."/>
            <person name="Coutinho P.M."/>
            <person name="de Vries R.P."/>
            <person name="Dyer P.S."/>
            <person name="Fillinger S."/>
            <person name="Fournier E."/>
            <person name="Gout L."/>
            <person name="Hahn M."/>
            <person name="Kohn L."/>
            <person name="Lapalu N."/>
            <person name="Plummer K.M."/>
            <person name="Pradier J.M."/>
            <person name="Quevillon E."/>
            <person name="Sharon A."/>
            <person name="Simon A."/>
            <person name="ten Have A."/>
            <person name="Tudzynski B."/>
            <person name="Tudzynski P."/>
            <person name="Wincker P."/>
            <person name="Andrew M."/>
            <person name="Anthouard V."/>
            <person name="Beever R.E."/>
            <person name="Beffa R."/>
            <person name="Benoit I."/>
            <person name="Bouzid O."/>
            <person name="Brault B."/>
            <person name="Chen Z."/>
            <person name="Choquer M."/>
            <person name="Collemare J."/>
            <person name="Cotton P."/>
            <person name="Danchin E.G."/>
            <person name="Da Silva C."/>
            <person name="Gautier A."/>
            <person name="Giraud C."/>
            <person name="Giraud T."/>
            <person name="Gonzalez C."/>
            <person name="Grossetete S."/>
            <person name="Guldener U."/>
            <person name="Henrissat B."/>
            <person name="Howlett B.J."/>
            <person name="Kodira C."/>
            <person name="Kretschmer M."/>
            <person name="Lappartient A."/>
            <person name="Leroch M."/>
            <person name="Levis C."/>
            <person name="Mauceli E."/>
            <person name="Neuveglise C."/>
            <person name="Oeser B."/>
            <person name="Pearson M."/>
            <person name="Poulain J."/>
            <person name="Poussereau N."/>
            <person name="Quesneville H."/>
            <person name="Rascle C."/>
            <person name="Schumacher J."/>
            <person name="Segurens B."/>
            <person name="Sexton A."/>
            <person name="Silva E."/>
            <person name="Sirven C."/>
            <person name="Soanes D.M."/>
            <person name="Talbot N.J."/>
            <person name="Templeton M."/>
            <person name="Yandava C."/>
            <person name="Yarden O."/>
            <person name="Zeng Q."/>
            <person name="Rollins J.A."/>
            <person name="Lebrun M.H."/>
            <person name="Dickman M."/>
        </authorList>
    </citation>
    <scope>NUCLEOTIDE SEQUENCE [LARGE SCALE GENOMIC DNA]</scope>
    <source>
        <strain evidence="2 3">B05.10</strain>
    </source>
</reference>
<dbReference type="EMBL" id="CP009818">
    <property type="protein sequence ID" value="ATZ57382.1"/>
    <property type="molecule type" value="Genomic_DNA"/>
</dbReference>
<dbReference type="GeneID" id="36394879"/>
<feature type="transmembrane region" description="Helical" evidence="1">
    <location>
        <begin position="42"/>
        <end position="65"/>
    </location>
</feature>
<reference evidence="2 3" key="3">
    <citation type="journal article" date="2017" name="Mol. Plant Pathol.">
        <title>A gapless genome sequence of the fungus Botrytis cinerea.</title>
        <authorList>
            <person name="Van Kan J.A."/>
            <person name="Stassen J.H."/>
            <person name="Mosbach A."/>
            <person name="Van Der Lee T.A."/>
            <person name="Faino L."/>
            <person name="Farmer A.D."/>
            <person name="Papasotiriou D.G."/>
            <person name="Zhou S."/>
            <person name="Seidl M.F."/>
            <person name="Cottam E."/>
            <person name="Edel D."/>
            <person name="Hahn M."/>
            <person name="Schwartz D.C."/>
            <person name="Dietrich R.A."/>
            <person name="Widdison S."/>
            <person name="Scalliet G."/>
        </authorList>
    </citation>
    <scope>NUCLEOTIDE SEQUENCE [LARGE SCALE GENOMIC DNA]</scope>
    <source>
        <strain evidence="2 3">B05.10</strain>
    </source>
</reference>
<keyword evidence="1" id="KW-0812">Transmembrane</keyword>